<organism evidence="3 4">
    <name type="scientific">Paraglomus brasilianum</name>
    <dbReference type="NCBI Taxonomy" id="144538"/>
    <lineage>
        <taxon>Eukaryota</taxon>
        <taxon>Fungi</taxon>
        <taxon>Fungi incertae sedis</taxon>
        <taxon>Mucoromycota</taxon>
        <taxon>Glomeromycotina</taxon>
        <taxon>Glomeromycetes</taxon>
        <taxon>Paraglomerales</taxon>
        <taxon>Paraglomeraceae</taxon>
        <taxon>Paraglomus</taxon>
    </lineage>
</organism>
<evidence type="ECO:0000313" key="3">
    <source>
        <dbReference type="EMBL" id="CAG8513410.1"/>
    </source>
</evidence>
<dbReference type="SUPFAM" id="SSF143437">
    <property type="entry name" value="THUMP domain-like"/>
    <property type="match status" value="1"/>
</dbReference>
<dbReference type="PROSITE" id="PS51165">
    <property type="entry name" value="THUMP"/>
    <property type="match status" value="1"/>
</dbReference>
<dbReference type="Proteomes" id="UP000789739">
    <property type="component" value="Unassembled WGS sequence"/>
</dbReference>
<dbReference type="EMBL" id="CAJVPI010000285">
    <property type="protein sequence ID" value="CAG8513410.1"/>
    <property type="molecule type" value="Genomic_DNA"/>
</dbReference>
<comment type="caution">
    <text evidence="3">The sequence shown here is derived from an EMBL/GenBank/DDBJ whole genome shotgun (WGS) entry which is preliminary data.</text>
</comment>
<evidence type="ECO:0000256" key="1">
    <source>
        <dbReference type="PROSITE-ProRule" id="PRU00529"/>
    </source>
</evidence>
<keyword evidence="1" id="KW-0694">RNA-binding</keyword>
<dbReference type="InterPro" id="IPR040183">
    <property type="entry name" value="THUMPD1-like"/>
</dbReference>
<protein>
    <submittedName>
        <fullName evidence="3">10050_t:CDS:1</fullName>
    </submittedName>
</protein>
<dbReference type="GO" id="GO:0006400">
    <property type="term" value="P:tRNA modification"/>
    <property type="evidence" value="ECO:0007669"/>
    <property type="project" value="InterPro"/>
</dbReference>
<dbReference type="Pfam" id="PF02926">
    <property type="entry name" value="THUMP"/>
    <property type="match status" value="1"/>
</dbReference>
<evidence type="ECO:0000313" key="4">
    <source>
        <dbReference type="Proteomes" id="UP000789739"/>
    </source>
</evidence>
<feature type="domain" description="THUMP" evidence="2">
    <location>
        <begin position="120"/>
        <end position="221"/>
    </location>
</feature>
<dbReference type="AlphaFoldDB" id="A0A9N9F6Q7"/>
<reference evidence="3" key="1">
    <citation type="submission" date="2021-06" db="EMBL/GenBank/DDBJ databases">
        <authorList>
            <person name="Kallberg Y."/>
            <person name="Tangrot J."/>
            <person name="Rosling A."/>
        </authorList>
    </citation>
    <scope>NUCLEOTIDE SEQUENCE</scope>
    <source>
        <strain evidence="3">BR232B</strain>
    </source>
</reference>
<dbReference type="PANTHER" id="PTHR13452">
    <property type="entry name" value="THUMP DOMAIN CONTAINING PROTEIN 1-RELATED"/>
    <property type="match status" value="1"/>
</dbReference>
<dbReference type="Gene3D" id="3.30.2300.10">
    <property type="entry name" value="THUMP superfamily"/>
    <property type="match status" value="1"/>
</dbReference>
<keyword evidence="4" id="KW-1185">Reference proteome</keyword>
<accession>A0A9N9F6Q7</accession>
<dbReference type="OrthoDB" id="367221at2759"/>
<dbReference type="PANTHER" id="PTHR13452:SF10">
    <property type="entry name" value="THUMP DOMAIN-CONTAINING PROTEIN 1"/>
    <property type="match status" value="1"/>
</dbReference>
<gene>
    <name evidence="3" type="ORF">PBRASI_LOCUS3235</name>
</gene>
<evidence type="ECO:0000259" key="2">
    <source>
        <dbReference type="PROSITE" id="PS51165"/>
    </source>
</evidence>
<proteinExistence type="predicted"/>
<sequence length="261" mass="29882">MASQEDFEGKHKSKNKYFPRNRGLKANMSGVFVSCIRGKEGKSVGECYDLFNRYANELYPVEEGSLDEVDIALSIDLERRKLTAKSNRFTSILIDADCLIFIKVADPVAPVELVHAILSDLAITRQKSTRFIQRLIPIEKTCYADMEDIECMAKELLKPHFHPEDENEKRQIKFAIQPRIRFNKQIVRMNLIKKIAEVVGDGHVVNLNEPELKICGLSVIRDYNELRKYNIEELCDLRDAADSRTDTDKVNCGEEAKDANK</sequence>
<dbReference type="InterPro" id="IPR004114">
    <property type="entry name" value="THUMP_dom"/>
</dbReference>
<dbReference type="GO" id="GO:0003723">
    <property type="term" value="F:RNA binding"/>
    <property type="evidence" value="ECO:0007669"/>
    <property type="project" value="UniProtKB-UniRule"/>
</dbReference>
<name>A0A9N9F6Q7_9GLOM</name>
<dbReference type="CDD" id="cd11717">
    <property type="entry name" value="THUMP_THUMPD1_like"/>
    <property type="match status" value="1"/>
</dbReference>